<dbReference type="InterPro" id="IPR043502">
    <property type="entry name" value="DNA/RNA_pol_sf"/>
</dbReference>
<keyword evidence="5" id="KW-0460">Magnesium</keyword>
<dbReference type="SUPFAM" id="SSF53098">
    <property type="entry name" value="Ribonuclease H-like"/>
    <property type="match status" value="1"/>
</dbReference>
<keyword evidence="8" id="KW-0548">Nucleotidyltransferase</keyword>
<dbReference type="PANTHER" id="PTHR42648:SF11">
    <property type="entry name" value="TRANSPOSON TY4-P GAG-POL POLYPROTEIN"/>
    <property type="match status" value="1"/>
</dbReference>
<protein>
    <recommendedName>
        <fullName evidence="11">Reverse transcriptase Ty1/copia-type domain-containing protein</fullName>
    </recommendedName>
</protein>
<reference evidence="12 13" key="1">
    <citation type="submission" date="2023-02" db="EMBL/GenBank/DDBJ databases">
        <title>LHISI_Scaffold_Assembly.</title>
        <authorList>
            <person name="Stuart O.P."/>
            <person name="Cleave R."/>
            <person name="Magrath M.J.L."/>
            <person name="Mikheyev A.S."/>
        </authorList>
    </citation>
    <scope>NUCLEOTIDE SEQUENCE [LARGE SCALE GENOMIC DNA]</scope>
    <source>
        <strain evidence="12">Daus_M_001</strain>
        <tissue evidence="12">Leg muscle</tissue>
    </source>
</reference>
<dbReference type="InterPro" id="IPR013103">
    <property type="entry name" value="RVT_2"/>
</dbReference>
<keyword evidence="8" id="KW-0808">Transferase</keyword>
<keyword evidence="13" id="KW-1185">Reference proteome</keyword>
<name>A0ABQ9HQH6_9NEOP</name>
<keyword evidence="4" id="KW-0378">Hydrolase</keyword>
<evidence type="ECO:0000256" key="7">
    <source>
        <dbReference type="ARBA" id="ARBA00022918"/>
    </source>
</evidence>
<keyword evidence="8" id="KW-0239">DNA-directed DNA polymerase</keyword>
<evidence type="ECO:0000256" key="4">
    <source>
        <dbReference type="ARBA" id="ARBA00022801"/>
    </source>
</evidence>
<evidence type="ECO:0000256" key="6">
    <source>
        <dbReference type="ARBA" id="ARBA00022908"/>
    </source>
</evidence>
<dbReference type="Pfam" id="PF07727">
    <property type="entry name" value="RVT_2"/>
    <property type="match status" value="1"/>
</dbReference>
<dbReference type="SUPFAM" id="SSF56672">
    <property type="entry name" value="DNA/RNA polymerases"/>
    <property type="match status" value="1"/>
</dbReference>
<dbReference type="Gene3D" id="3.30.420.10">
    <property type="entry name" value="Ribonuclease H-like superfamily/Ribonuclease H"/>
    <property type="match status" value="1"/>
</dbReference>
<keyword evidence="2" id="KW-0479">Metal-binding</keyword>
<keyword evidence="7" id="KW-0695">RNA-directed DNA polymerase</keyword>
<feature type="domain" description="Reverse transcriptase Ty1/copia-type" evidence="11">
    <location>
        <begin position="389"/>
        <end position="584"/>
    </location>
</feature>
<dbReference type="Pfam" id="PF14223">
    <property type="entry name" value="Retrotran_gag_2"/>
    <property type="match status" value="1"/>
</dbReference>
<dbReference type="CDD" id="cd09272">
    <property type="entry name" value="RNase_HI_RT_Ty1"/>
    <property type="match status" value="1"/>
</dbReference>
<dbReference type="EMBL" id="JARBHB010000004">
    <property type="protein sequence ID" value="KAJ8886633.1"/>
    <property type="molecule type" value="Genomic_DNA"/>
</dbReference>
<evidence type="ECO:0000256" key="5">
    <source>
        <dbReference type="ARBA" id="ARBA00022842"/>
    </source>
</evidence>
<dbReference type="Proteomes" id="UP001159363">
    <property type="component" value="Chromosome X"/>
</dbReference>
<evidence type="ECO:0000256" key="2">
    <source>
        <dbReference type="ARBA" id="ARBA00022723"/>
    </source>
</evidence>
<evidence type="ECO:0000256" key="9">
    <source>
        <dbReference type="ARBA" id="ARBA00023172"/>
    </source>
</evidence>
<sequence length="668" mass="76929">MPILSDNSGFSNWKYCVKLVLDEKQLLETTEINVEEIAEDKEKKGIPQEECQGKNDARYAKDMLKSLEEVFERKSMFSKSYLKKKLLALKFKPKEKLEEHFLRFYGLVRDLENAGAKMDDTDKIYHLLLTMGDNFNTVITAIETMKQDLTMEFVKCRLLEEEKKQVLNLPFSEGKCPQCLEGTAKRLHFKKNEKSTQSSKELLHSDIVELSRQRPKKNSKAERMNLMLMNKVRAKFAETDLPRTIWGEAARASAYELNRSPTSALQNRTPASVWFGENYLSKLRVFASQAYMLKLPRERKLEPRAKSMIMVGYSAKKATRNSLALKPQTKKRSKPNRTIKKPSHLQEYELYMAYCLCAGEPQDYEDDIKLGKGWEEAIECEVKALELHQTWTPTVLPPGEKAIETKWIFKTKKDGLKKARLVAKGFQEEPANNVYAPVAKLPTICLLISLAVSRKWEIRQLDVPTAFLNGYVDDDIYIRTPDGVKNEPGKALKLKRSLYGLHSAPRKCNERFHNFMETHGMKRSASDFCLYIGENVRLIICVDDMLITGEKTQVENLIRLLDGEFKAKDLGILSEFLGTMVVNDGDESATSTPVLLTDNQSAIDMAESFENSRRSRYIDIKFHYFKDLVYKKRIKINYVSSENITADIMTKALCQLKFEHFRNKLNVK</sequence>
<comment type="caution">
    <text evidence="12">The sequence shown here is derived from an EMBL/GenBank/DDBJ whole genome shotgun (WGS) entry which is preliminary data.</text>
</comment>
<keyword evidence="10" id="KW-0511">Multifunctional enzyme</keyword>
<organism evidence="12 13">
    <name type="scientific">Dryococelus australis</name>
    <dbReference type="NCBI Taxonomy" id="614101"/>
    <lineage>
        <taxon>Eukaryota</taxon>
        <taxon>Metazoa</taxon>
        <taxon>Ecdysozoa</taxon>
        <taxon>Arthropoda</taxon>
        <taxon>Hexapoda</taxon>
        <taxon>Insecta</taxon>
        <taxon>Pterygota</taxon>
        <taxon>Neoptera</taxon>
        <taxon>Polyneoptera</taxon>
        <taxon>Phasmatodea</taxon>
        <taxon>Verophasmatodea</taxon>
        <taxon>Anareolatae</taxon>
        <taxon>Phasmatidae</taxon>
        <taxon>Eurycanthinae</taxon>
        <taxon>Dryococelus</taxon>
    </lineage>
</organism>
<evidence type="ECO:0000256" key="3">
    <source>
        <dbReference type="ARBA" id="ARBA00022759"/>
    </source>
</evidence>
<evidence type="ECO:0000256" key="10">
    <source>
        <dbReference type="ARBA" id="ARBA00023268"/>
    </source>
</evidence>
<dbReference type="InterPro" id="IPR039537">
    <property type="entry name" value="Retrotran_Ty1/copia-like"/>
</dbReference>
<evidence type="ECO:0000313" key="12">
    <source>
        <dbReference type="EMBL" id="KAJ8886633.1"/>
    </source>
</evidence>
<evidence type="ECO:0000256" key="1">
    <source>
        <dbReference type="ARBA" id="ARBA00022722"/>
    </source>
</evidence>
<proteinExistence type="predicted"/>
<dbReference type="PANTHER" id="PTHR42648">
    <property type="entry name" value="TRANSPOSASE, PUTATIVE-RELATED"/>
    <property type="match status" value="1"/>
</dbReference>
<dbReference type="InterPro" id="IPR036397">
    <property type="entry name" value="RNaseH_sf"/>
</dbReference>
<keyword evidence="1" id="KW-0540">Nuclease</keyword>
<dbReference type="InterPro" id="IPR012337">
    <property type="entry name" value="RNaseH-like_sf"/>
</dbReference>
<evidence type="ECO:0000259" key="11">
    <source>
        <dbReference type="Pfam" id="PF07727"/>
    </source>
</evidence>
<accession>A0ABQ9HQH6</accession>
<keyword evidence="9" id="KW-0233">DNA recombination</keyword>
<keyword evidence="6" id="KW-0229">DNA integration</keyword>
<keyword evidence="3" id="KW-0255">Endonuclease</keyword>
<evidence type="ECO:0000256" key="8">
    <source>
        <dbReference type="ARBA" id="ARBA00022932"/>
    </source>
</evidence>
<gene>
    <name evidence="12" type="ORF">PR048_012845</name>
</gene>
<evidence type="ECO:0000313" key="13">
    <source>
        <dbReference type="Proteomes" id="UP001159363"/>
    </source>
</evidence>